<dbReference type="Gene3D" id="3.20.80.10">
    <property type="entry name" value="Regulatory factor, effector binding domain"/>
    <property type="match status" value="1"/>
</dbReference>
<proteinExistence type="predicted"/>
<comment type="caution">
    <text evidence="2">The sequence shown here is derived from an EMBL/GenBank/DDBJ whole genome shotgun (WGS) entry which is preliminary data.</text>
</comment>
<name>A0A645A6D2_9ZZZZ</name>
<dbReference type="AlphaFoldDB" id="A0A645A6D2"/>
<accession>A0A645A6D2</accession>
<dbReference type="SUPFAM" id="SSF55136">
    <property type="entry name" value="Probable bacterial effector-binding domain"/>
    <property type="match status" value="1"/>
</dbReference>
<organism evidence="2">
    <name type="scientific">bioreactor metagenome</name>
    <dbReference type="NCBI Taxonomy" id="1076179"/>
    <lineage>
        <taxon>unclassified sequences</taxon>
        <taxon>metagenomes</taxon>
        <taxon>ecological metagenomes</taxon>
    </lineage>
</organism>
<evidence type="ECO:0000313" key="2">
    <source>
        <dbReference type="EMBL" id="MPM48652.1"/>
    </source>
</evidence>
<protein>
    <recommendedName>
        <fullName evidence="1">GyrI-like small molecule binding domain-containing protein</fullName>
    </recommendedName>
</protein>
<sequence>MKPEGEVGRIDIPSGRYATGRFEIGAHEFTDAWNTMCLWFTESGYQPGEGLPYELYHNNHMEHPEKKFILDICIPVKEL</sequence>
<dbReference type="InterPro" id="IPR029442">
    <property type="entry name" value="GyrI-like"/>
</dbReference>
<reference evidence="2" key="1">
    <citation type="submission" date="2019-08" db="EMBL/GenBank/DDBJ databases">
        <authorList>
            <person name="Kucharzyk K."/>
            <person name="Murdoch R.W."/>
            <person name="Higgins S."/>
            <person name="Loffler F."/>
        </authorList>
    </citation>
    <scope>NUCLEOTIDE SEQUENCE</scope>
</reference>
<dbReference type="InterPro" id="IPR011256">
    <property type="entry name" value="Reg_factor_effector_dom_sf"/>
</dbReference>
<evidence type="ECO:0000259" key="1">
    <source>
        <dbReference type="Pfam" id="PF06445"/>
    </source>
</evidence>
<dbReference type="Pfam" id="PF06445">
    <property type="entry name" value="GyrI-like"/>
    <property type="match status" value="1"/>
</dbReference>
<gene>
    <name evidence="2" type="ORF">SDC9_95378</name>
</gene>
<dbReference type="EMBL" id="VSSQ01012193">
    <property type="protein sequence ID" value="MPM48652.1"/>
    <property type="molecule type" value="Genomic_DNA"/>
</dbReference>
<feature type="domain" description="GyrI-like small molecule binding" evidence="1">
    <location>
        <begin position="3"/>
        <end position="77"/>
    </location>
</feature>